<dbReference type="EMBL" id="SMKU01000024">
    <property type="protein sequence ID" value="TDD93940.1"/>
    <property type="molecule type" value="Genomic_DNA"/>
</dbReference>
<evidence type="ECO:0000313" key="1">
    <source>
        <dbReference type="EMBL" id="TDD93940.1"/>
    </source>
</evidence>
<comment type="caution">
    <text evidence="1">The sequence shown here is derived from an EMBL/GenBank/DDBJ whole genome shotgun (WGS) entry which is preliminary data.</text>
</comment>
<evidence type="ECO:0000313" key="2">
    <source>
        <dbReference type="Proteomes" id="UP000294513"/>
    </source>
</evidence>
<dbReference type="RefSeq" id="WP_131890481.1">
    <property type="nucleotide sequence ID" value="NZ_SMKU01000024.1"/>
</dbReference>
<sequence length="213" mass="22332">MHDSDPVRRLCAAVAVHRRPAASGTGPRGRPYRRMVAAIRSACAAAGLDRALLQGHSSVPDGQDTDAGAALLVMPAGMNEARVITDLVHSLDDAITEARRAGTEPLHVVIAFDQGITWLTESGFEGCVVTAVHRLCAEEATPAATPAAVRGVPEHGVRVVISAALLDDLAPPPPGGDDRAAAGFEPLSVELPGRRIAAWSYPSGRRFRFPGQN</sequence>
<name>A0A4R5C768_9ACTN</name>
<reference evidence="1 2" key="1">
    <citation type="submission" date="2019-03" db="EMBL/GenBank/DDBJ databases">
        <title>Draft genome sequences of novel Actinobacteria.</title>
        <authorList>
            <person name="Sahin N."/>
            <person name="Ay H."/>
            <person name="Saygin H."/>
        </authorList>
    </citation>
    <scope>NUCLEOTIDE SEQUENCE [LARGE SCALE GENOMIC DNA]</scope>
    <source>
        <strain evidence="1 2">H3C3</strain>
    </source>
</reference>
<keyword evidence="2" id="KW-1185">Reference proteome</keyword>
<dbReference type="OrthoDB" id="4553959at2"/>
<accession>A0A4R5C768</accession>
<dbReference type="Proteomes" id="UP000294513">
    <property type="component" value="Unassembled WGS sequence"/>
</dbReference>
<organism evidence="1 2">
    <name type="scientific">Actinomadura rubrisoli</name>
    <dbReference type="NCBI Taxonomy" id="2530368"/>
    <lineage>
        <taxon>Bacteria</taxon>
        <taxon>Bacillati</taxon>
        <taxon>Actinomycetota</taxon>
        <taxon>Actinomycetes</taxon>
        <taxon>Streptosporangiales</taxon>
        <taxon>Thermomonosporaceae</taxon>
        <taxon>Actinomadura</taxon>
    </lineage>
</organism>
<dbReference type="AlphaFoldDB" id="A0A4R5C768"/>
<proteinExistence type="predicted"/>
<protein>
    <submittedName>
        <fullName evidence="1">Uncharacterized protein</fullName>
    </submittedName>
</protein>
<gene>
    <name evidence="1" type="ORF">E1298_07940</name>
</gene>